<dbReference type="InterPro" id="IPR049326">
    <property type="entry name" value="Rhodopsin_dom_fungi"/>
</dbReference>
<reference evidence="8 9" key="1">
    <citation type="journal article" date="2020" name="Genomics">
        <title>Complete, high-quality genomes from long-read metagenomic sequencing of two wolf lichen thalli reveals enigmatic genome architecture.</title>
        <authorList>
            <person name="McKenzie S.K."/>
            <person name="Walston R.F."/>
            <person name="Allen J.L."/>
        </authorList>
    </citation>
    <scope>NUCLEOTIDE SEQUENCE [LARGE SCALE GENOMIC DNA]</scope>
    <source>
        <strain evidence="8">WasteWater2</strain>
    </source>
</reference>
<keyword evidence="4 6" id="KW-0472">Membrane</keyword>
<evidence type="ECO:0000256" key="6">
    <source>
        <dbReference type="SAM" id="Phobius"/>
    </source>
</evidence>
<evidence type="ECO:0000259" key="7">
    <source>
        <dbReference type="Pfam" id="PF20684"/>
    </source>
</evidence>
<name>A0A8H6FN90_9LECA</name>
<feature type="transmembrane region" description="Helical" evidence="6">
    <location>
        <begin position="79"/>
        <end position="99"/>
    </location>
</feature>
<feature type="domain" description="Rhodopsin" evidence="7">
    <location>
        <begin position="38"/>
        <end position="152"/>
    </location>
</feature>
<dbReference type="GO" id="GO:0016020">
    <property type="term" value="C:membrane"/>
    <property type="evidence" value="ECO:0007669"/>
    <property type="project" value="UniProtKB-SubCell"/>
</dbReference>
<comment type="caution">
    <text evidence="8">The sequence shown here is derived from an EMBL/GenBank/DDBJ whole genome shotgun (WGS) entry which is preliminary data.</text>
</comment>
<dbReference type="RefSeq" id="XP_037161066.1">
    <property type="nucleotide sequence ID" value="XM_037312052.1"/>
</dbReference>
<evidence type="ECO:0000313" key="8">
    <source>
        <dbReference type="EMBL" id="KAF6231634.1"/>
    </source>
</evidence>
<dbReference type="GeneID" id="59291813"/>
<sequence>MFEFASVRPEGVALHSIGYPTPKPASPYAEFHSASYQQQTTRKVLWSIELMQIPRLALIKLSFMLFYKRIFAKGKGKAFKGLIHGMVGLIVCWIIAFSFNHLFVCKAHRSHYWTSLANEKEDCNNSTRLHLGYARSDFCFDVAILLIPMPLI</sequence>
<dbReference type="EMBL" id="JACCJC010000055">
    <property type="protein sequence ID" value="KAF6231634.1"/>
    <property type="molecule type" value="Genomic_DNA"/>
</dbReference>
<dbReference type="Proteomes" id="UP000578531">
    <property type="component" value="Unassembled WGS sequence"/>
</dbReference>
<gene>
    <name evidence="8" type="ORF">HO173_010166</name>
</gene>
<evidence type="ECO:0000313" key="9">
    <source>
        <dbReference type="Proteomes" id="UP000578531"/>
    </source>
</evidence>
<keyword evidence="3 6" id="KW-1133">Transmembrane helix</keyword>
<accession>A0A8H6FN90</accession>
<comment type="subcellular location">
    <subcellularLocation>
        <location evidence="1">Membrane</location>
        <topology evidence="1">Multi-pass membrane protein</topology>
    </subcellularLocation>
</comment>
<dbReference type="OrthoDB" id="5393606at2759"/>
<evidence type="ECO:0000256" key="5">
    <source>
        <dbReference type="ARBA" id="ARBA00038359"/>
    </source>
</evidence>
<evidence type="ECO:0000256" key="3">
    <source>
        <dbReference type="ARBA" id="ARBA00022989"/>
    </source>
</evidence>
<dbReference type="PANTHER" id="PTHR33048:SF157">
    <property type="entry name" value="INTEGRAL MEMBRANE PROTEIN"/>
    <property type="match status" value="1"/>
</dbReference>
<comment type="similarity">
    <text evidence="5">Belongs to the SAT4 family.</text>
</comment>
<evidence type="ECO:0000256" key="2">
    <source>
        <dbReference type="ARBA" id="ARBA00022692"/>
    </source>
</evidence>
<protein>
    <recommendedName>
        <fullName evidence="7">Rhodopsin domain-containing protein</fullName>
    </recommendedName>
</protein>
<keyword evidence="2 6" id="KW-0812">Transmembrane</keyword>
<keyword evidence="9" id="KW-1185">Reference proteome</keyword>
<dbReference type="PANTHER" id="PTHR33048">
    <property type="entry name" value="PTH11-LIKE INTEGRAL MEMBRANE PROTEIN (AFU_ORTHOLOGUE AFUA_5G11245)"/>
    <property type="match status" value="1"/>
</dbReference>
<proteinExistence type="inferred from homology"/>
<evidence type="ECO:0000256" key="1">
    <source>
        <dbReference type="ARBA" id="ARBA00004141"/>
    </source>
</evidence>
<dbReference type="AlphaFoldDB" id="A0A8H6FN90"/>
<dbReference type="Pfam" id="PF20684">
    <property type="entry name" value="Fung_rhodopsin"/>
    <property type="match status" value="1"/>
</dbReference>
<dbReference type="InterPro" id="IPR052337">
    <property type="entry name" value="SAT4-like"/>
</dbReference>
<organism evidence="8 9">
    <name type="scientific">Letharia columbiana</name>
    <dbReference type="NCBI Taxonomy" id="112416"/>
    <lineage>
        <taxon>Eukaryota</taxon>
        <taxon>Fungi</taxon>
        <taxon>Dikarya</taxon>
        <taxon>Ascomycota</taxon>
        <taxon>Pezizomycotina</taxon>
        <taxon>Lecanoromycetes</taxon>
        <taxon>OSLEUM clade</taxon>
        <taxon>Lecanoromycetidae</taxon>
        <taxon>Lecanorales</taxon>
        <taxon>Lecanorineae</taxon>
        <taxon>Parmeliaceae</taxon>
        <taxon>Letharia</taxon>
    </lineage>
</organism>
<feature type="transmembrane region" description="Helical" evidence="6">
    <location>
        <begin position="44"/>
        <end position="67"/>
    </location>
</feature>
<evidence type="ECO:0000256" key="4">
    <source>
        <dbReference type="ARBA" id="ARBA00023136"/>
    </source>
</evidence>